<dbReference type="InParanoid" id="A0A1X7SDN5"/>
<dbReference type="EnsemblMetazoa" id="Aqu2.1.00183_001">
    <property type="protein sequence ID" value="Aqu2.1.00183_001"/>
    <property type="gene ID" value="Aqu2.1.00183"/>
</dbReference>
<accession>A0A1X7SDN5</accession>
<protein>
    <recommendedName>
        <fullName evidence="2">Ubiquitin-like domain-containing protein</fullName>
    </recommendedName>
</protein>
<evidence type="ECO:0008006" key="2">
    <source>
        <dbReference type="Google" id="ProtNLM"/>
    </source>
</evidence>
<proteinExistence type="predicted"/>
<organism evidence="1">
    <name type="scientific">Amphimedon queenslandica</name>
    <name type="common">Sponge</name>
    <dbReference type="NCBI Taxonomy" id="400682"/>
    <lineage>
        <taxon>Eukaryota</taxon>
        <taxon>Metazoa</taxon>
        <taxon>Porifera</taxon>
        <taxon>Demospongiae</taxon>
        <taxon>Heteroscleromorpha</taxon>
        <taxon>Haplosclerida</taxon>
        <taxon>Niphatidae</taxon>
        <taxon>Amphimedon</taxon>
    </lineage>
</organism>
<sequence>LEVQVDRRITLAQLKEKLVPLIGVPSTGFIVYQIRYNKEYELDGLDETLAYMYMHIKSRSKLIVKLGRALERGEHRIKLYLLQVNNTEDSE</sequence>
<reference evidence="1" key="1">
    <citation type="submission" date="2017-05" db="UniProtKB">
        <authorList>
            <consortium name="EnsemblMetazoa"/>
        </authorList>
    </citation>
    <scope>IDENTIFICATION</scope>
</reference>
<evidence type="ECO:0000313" key="1">
    <source>
        <dbReference type="EnsemblMetazoa" id="Aqu2.1.00183_001"/>
    </source>
</evidence>
<name>A0A1X7SDN5_AMPQE</name>
<dbReference type="AlphaFoldDB" id="A0A1X7SDN5"/>